<proteinExistence type="predicted"/>
<dbReference type="RefSeq" id="WP_051570706.1">
    <property type="nucleotide sequence ID" value="NZ_KK073874.1"/>
</dbReference>
<dbReference type="HOGENOM" id="CLU_421438_0_0_11"/>
<dbReference type="Proteomes" id="UP000021053">
    <property type="component" value="Unassembled WGS sequence"/>
</dbReference>
<feature type="transmembrane region" description="Helical" evidence="1">
    <location>
        <begin position="413"/>
        <end position="434"/>
    </location>
</feature>
<dbReference type="OrthoDB" id="4501073at2"/>
<feature type="transmembrane region" description="Helical" evidence="1">
    <location>
        <begin position="215"/>
        <end position="237"/>
    </location>
</feature>
<reference evidence="2 3" key="1">
    <citation type="submission" date="2013-07" db="EMBL/GenBank/DDBJ databases">
        <authorList>
            <consortium name="DOE Joint Genome Institute"/>
            <person name="Eisen J."/>
            <person name="Huntemann M."/>
            <person name="Han J."/>
            <person name="Chen A."/>
            <person name="Kyrpides N."/>
            <person name="Mavromatis K."/>
            <person name="Markowitz V."/>
            <person name="Palaniappan K."/>
            <person name="Ivanova N."/>
            <person name="Schaumberg A."/>
            <person name="Pati A."/>
            <person name="Liolios K."/>
            <person name="Nordberg H.P."/>
            <person name="Cantor M.N."/>
            <person name="Hua S.X."/>
            <person name="Woyke T."/>
        </authorList>
    </citation>
    <scope>NUCLEOTIDE SEQUENCE [LARGE SCALE GENOMIC DNA]</scope>
    <source>
        <strain evidence="2 3">DSM 44712</strain>
    </source>
</reference>
<protein>
    <submittedName>
        <fullName evidence="2">Uncharacterized protein</fullName>
    </submittedName>
</protein>
<evidence type="ECO:0000313" key="2">
    <source>
        <dbReference type="EMBL" id="EXG82930.1"/>
    </source>
</evidence>
<organism evidence="2 3">
    <name type="scientific">Cryptosporangium arvum DSM 44712</name>
    <dbReference type="NCBI Taxonomy" id="927661"/>
    <lineage>
        <taxon>Bacteria</taxon>
        <taxon>Bacillati</taxon>
        <taxon>Actinomycetota</taxon>
        <taxon>Actinomycetes</taxon>
        <taxon>Cryptosporangiales</taxon>
        <taxon>Cryptosporangiaceae</taxon>
        <taxon>Cryptosporangium</taxon>
    </lineage>
</organism>
<feature type="transmembrane region" description="Helical" evidence="1">
    <location>
        <begin position="386"/>
        <end position="407"/>
    </location>
</feature>
<name>A0A010YRT7_9ACTN</name>
<evidence type="ECO:0000313" key="3">
    <source>
        <dbReference type="Proteomes" id="UP000021053"/>
    </source>
</evidence>
<keyword evidence="1" id="KW-0472">Membrane</keyword>
<feature type="transmembrane region" description="Helical" evidence="1">
    <location>
        <begin position="243"/>
        <end position="262"/>
    </location>
</feature>
<dbReference type="AlphaFoldDB" id="A0A010YRT7"/>
<comment type="caution">
    <text evidence="2">The sequence shown here is derived from an EMBL/GenBank/DDBJ whole genome shotgun (WGS) entry which is preliminary data.</text>
</comment>
<dbReference type="PATRIC" id="fig|927661.3.peg.4107"/>
<accession>A0A010YRT7</accession>
<keyword evidence="3" id="KW-1185">Reference proteome</keyword>
<keyword evidence="1" id="KW-1133">Transmembrane helix</keyword>
<gene>
    <name evidence="2" type="ORF">CryarDRAFT_4134</name>
</gene>
<sequence length="666" mass="75057">MNTNVAKDSLVGVQAQNIYAEDVEATVVHGDFNRYELGPDDPPEKEFGIGVAQLDDGTPHTALDTISRARARGLLNNSVRFHWLLAFFSGRTVHQLDEHEVRRLQLAQEWIQPEGDDEWAEGLRTIENLLNNPGDRACAAKEIETLPDVPRRKILRHLELLLEGASRDALWEATAAQARADQFANDRTERVWKFFEADPVRPRPAPMEPGPARIALVKAAAACALFTSGAGYLAWIALRTQPWSAILPILAVALGVFAYASGTADWRIHRTRPDVRAAQYRYRPRTEVELLPELTRVGFTRQIDRYFAQYFREHMPADADASHWSSRTAAVRRKMRNDIVRQYRESRVSAERLRWLVEFRAEDVARRYRDGTLPGYAKRFRAITALALLLLGGVLLAFGGGLLIWLAVSGEPLRGLVAVLCALGSGVLAARWGIRVAVDKRLVAAENAEAVAQFARDLVEYRRWNDVLRDRPTDPEMAAWLDCDRKLLITAALERYKLLPSQVIAHAVLEAKAESSRRRARMRRGTWRYERYSVRVFLLTHDGVRQVAAEIDLARATRRTRQRANYRFDAIASVQVTETDARGQIFELTLINGDPIKEEVVASEVPDEDHLDADIARELTLDSAGLNNTLHVLEGIAAEGKEWARQRSRGTYRNDALRSLFGSAEG</sequence>
<dbReference type="EMBL" id="JFBT01000001">
    <property type="protein sequence ID" value="EXG82930.1"/>
    <property type="molecule type" value="Genomic_DNA"/>
</dbReference>
<keyword evidence="1" id="KW-0812">Transmembrane</keyword>
<evidence type="ECO:0000256" key="1">
    <source>
        <dbReference type="SAM" id="Phobius"/>
    </source>
</evidence>